<feature type="compositionally biased region" description="Polar residues" evidence="1">
    <location>
        <begin position="40"/>
        <end position="68"/>
    </location>
</feature>
<feature type="region of interest" description="Disordered" evidence="1">
    <location>
        <begin position="23"/>
        <end position="72"/>
    </location>
</feature>
<name>A0A2N9FVL9_FAGSY</name>
<gene>
    <name evidence="2" type="ORF">FSB_LOCUS18716</name>
</gene>
<feature type="compositionally biased region" description="Low complexity" evidence="1">
    <location>
        <begin position="23"/>
        <end position="32"/>
    </location>
</feature>
<dbReference type="EMBL" id="OIVN01001181">
    <property type="protein sequence ID" value="SPC90834.1"/>
    <property type="molecule type" value="Genomic_DNA"/>
</dbReference>
<accession>A0A2N9FVL9</accession>
<dbReference type="AlphaFoldDB" id="A0A2N9FVL9"/>
<organism evidence="2">
    <name type="scientific">Fagus sylvatica</name>
    <name type="common">Beechnut</name>
    <dbReference type="NCBI Taxonomy" id="28930"/>
    <lineage>
        <taxon>Eukaryota</taxon>
        <taxon>Viridiplantae</taxon>
        <taxon>Streptophyta</taxon>
        <taxon>Embryophyta</taxon>
        <taxon>Tracheophyta</taxon>
        <taxon>Spermatophyta</taxon>
        <taxon>Magnoliopsida</taxon>
        <taxon>eudicotyledons</taxon>
        <taxon>Gunneridae</taxon>
        <taxon>Pentapetalae</taxon>
        <taxon>rosids</taxon>
        <taxon>fabids</taxon>
        <taxon>Fagales</taxon>
        <taxon>Fagaceae</taxon>
        <taxon>Fagus</taxon>
    </lineage>
</organism>
<sequence>MHMNNLTPLNPVTYFLSPPSVLSPPLDSLSPPRRFPPRLNQQPHIQDPSNLLSRNPLSQQNPTPSLGQSRPPVHCTRVAAQGFAEAVQGQRRRSMPVLLVARDDSGGIGAELVRSRSSRTTRQRRWLLVVLDLGRSHLLSSRSPRVTVVSAFSDLHQNFQGSRAASGSTQGSPRFFF</sequence>
<evidence type="ECO:0000313" key="2">
    <source>
        <dbReference type="EMBL" id="SPC90834.1"/>
    </source>
</evidence>
<reference evidence="2" key="1">
    <citation type="submission" date="2018-02" db="EMBL/GenBank/DDBJ databases">
        <authorList>
            <person name="Cohen D.B."/>
            <person name="Kent A.D."/>
        </authorList>
    </citation>
    <scope>NUCLEOTIDE SEQUENCE</scope>
</reference>
<proteinExistence type="predicted"/>
<protein>
    <submittedName>
        <fullName evidence="2">Uncharacterized protein</fullName>
    </submittedName>
</protein>
<evidence type="ECO:0000256" key="1">
    <source>
        <dbReference type="SAM" id="MobiDB-lite"/>
    </source>
</evidence>